<dbReference type="PANTHER" id="PTHR43634">
    <property type="entry name" value="OW CONDUCTANCE MECHANOSENSITIVE CHANNEL"/>
    <property type="match status" value="1"/>
</dbReference>
<evidence type="ECO:0000313" key="11">
    <source>
        <dbReference type="EMBL" id="MEC5425522.1"/>
    </source>
</evidence>
<dbReference type="InterPro" id="IPR049278">
    <property type="entry name" value="MS_channel_C"/>
</dbReference>
<evidence type="ECO:0000256" key="4">
    <source>
        <dbReference type="ARBA" id="ARBA00022692"/>
    </source>
</evidence>
<sequence length="373" mass="42582">MSWQSLSSYWESVSSYENLINLAASIGILLVFLLLRKVITRYVFTFLLKISRRTLNGFFSQLRLSFEKPIQLLFIIIGLYLSMGYFPYLEQTNPLFLHIIRSAIIFIVGWGLFNLSSSSSVLFSKANEKYNIKIDTILIPFFSKTLRVIIVAISLSVIAQEFGYDVNGFVAGLGIGGLAFALAAKDALANLFGGIIIITEKPFTIGDWVMTPSVEGTIEDISFRSTKVRTFAQALVTVPNATLSNESITNWSKMGKRQITFNLRLTYETPVEKIQMVVREMEYLLKNHSEIHQETIFVNFDQYRENGLDIFLYFFTKTTDWGRYLKVREEINFNILELLESEGVSIALPTRRLFMDSETVESRGNESLVKQET</sequence>
<feature type="transmembrane region" description="Helical" evidence="7">
    <location>
        <begin position="137"/>
        <end position="160"/>
    </location>
</feature>
<dbReference type="InterPro" id="IPR049142">
    <property type="entry name" value="MS_channel_1st"/>
</dbReference>
<dbReference type="Proteomes" id="UP001335737">
    <property type="component" value="Unassembled WGS sequence"/>
</dbReference>
<dbReference type="InterPro" id="IPR011014">
    <property type="entry name" value="MscS_channel_TM-2"/>
</dbReference>
<feature type="domain" description="Mechanosensitive ion channel MscS" evidence="8">
    <location>
        <begin position="187"/>
        <end position="253"/>
    </location>
</feature>
<evidence type="ECO:0000313" key="12">
    <source>
        <dbReference type="Proteomes" id="UP001335737"/>
    </source>
</evidence>
<gene>
    <name evidence="11" type="ORF">QGM71_18750</name>
</gene>
<dbReference type="Gene3D" id="1.10.287.1260">
    <property type="match status" value="1"/>
</dbReference>
<dbReference type="InterPro" id="IPR010920">
    <property type="entry name" value="LSM_dom_sf"/>
</dbReference>
<keyword evidence="5 7" id="KW-1133">Transmembrane helix</keyword>
<evidence type="ECO:0000256" key="3">
    <source>
        <dbReference type="ARBA" id="ARBA00022475"/>
    </source>
</evidence>
<evidence type="ECO:0000259" key="8">
    <source>
        <dbReference type="Pfam" id="PF00924"/>
    </source>
</evidence>
<dbReference type="EMBL" id="JARZFX010000015">
    <property type="protein sequence ID" value="MEC5425522.1"/>
    <property type="molecule type" value="Genomic_DNA"/>
</dbReference>
<evidence type="ECO:0000259" key="10">
    <source>
        <dbReference type="Pfam" id="PF21088"/>
    </source>
</evidence>
<protein>
    <submittedName>
        <fullName evidence="11">Mechanosensitive ion channel family protein</fullName>
    </submittedName>
</protein>
<comment type="caution">
    <text evidence="11">The sequence shown here is derived from an EMBL/GenBank/DDBJ whole genome shotgun (WGS) entry which is preliminary data.</text>
</comment>
<dbReference type="Gene3D" id="3.30.70.100">
    <property type="match status" value="1"/>
</dbReference>
<organism evidence="11 12">
    <name type="scientific">Virgibacillus tibetensis</name>
    <dbReference type="NCBI Taxonomy" id="3042313"/>
    <lineage>
        <taxon>Bacteria</taxon>
        <taxon>Bacillati</taxon>
        <taxon>Bacillota</taxon>
        <taxon>Bacilli</taxon>
        <taxon>Bacillales</taxon>
        <taxon>Bacillaceae</taxon>
        <taxon>Virgibacillus</taxon>
    </lineage>
</organism>
<name>A0ABU6KM07_9BACI</name>
<evidence type="ECO:0000256" key="7">
    <source>
        <dbReference type="SAM" id="Phobius"/>
    </source>
</evidence>
<feature type="transmembrane region" description="Helical" evidence="7">
    <location>
        <begin position="166"/>
        <end position="184"/>
    </location>
</feature>
<feature type="transmembrane region" description="Helical" evidence="7">
    <location>
        <begin position="69"/>
        <end position="89"/>
    </location>
</feature>
<dbReference type="InterPro" id="IPR045042">
    <property type="entry name" value="YnaI-like"/>
</dbReference>
<keyword evidence="12" id="KW-1185">Reference proteome</keyword>
<reference evidence="11 12" key="1">
    <citation type="journal article" date="2024" name="Int. J. Syst. Evol. Microbiol.">
        <title>Virgibacillus tibetensis sp. nov., isolated from salt lake on the Tibetan Plateau of China.</title>
        <authorList>
            <person name="Phurbu D."/>
            <person name="Liu Z.-X."/>
            <person name="Wang R."/>
            <person name="Zheng Y.-Y."/>
            <person name="Liu H.-C."/>
            <person name="Zhou Y.-G."/>
            <person name="Yu Y.-J."/>
            <person name="Li A.-H."/>
        </authorList>
    </citation>
    <scope>NUCLEOTIDE SEQUENCE [LARGE SCALE GENOMIC DNA]</scope>
    <source>
        <strain evidence="11 12">C22-A2</strain>
    </source>
</reference>
<comment type="subcellular location">
    <subcellularLocation>
        <location evidence="1">Cell membrane</location>
        <topology evidence="1">Multi-pass membrane protein</topology>
    </subcellularLocation>
</comment>
<feature type="domain" description="Mechanosensitive ion channel MscS C-terminal" evidence="9">
    <location>
        <begin position="260"/>
        <end position="346"/>
    </location>
</feature>
<evidence type="ECO:0000256" key="1">
    <source>
        <dbReference type="ARBA" id="ARBA00004651"/>
    </source>
</evidence>
<dbReference type="SUPFAM" id="SSF82689">
    <property type="entry name" value="Mechanosensitive channel protein MscS (YggB), C-terminal domain"/>
    <property type="match status" value="1"/>
</dbReference>
<evidence type="ECO:0000256" key="2">
    <source>
        <dbReference type="ARBA" id="ARBA00008017"/>
    </source>
</evidence>
<feature type="transmembrane region" description="Helical" evidence="7">
    <location>
        <begin position="20"/>
        <end position="48"/>
    </location>
</feature>
<dbReference type="Gene3D" id="2.30.30.60">
    <property type="match status" value="1"/>
</dbReference>
<dbReference type="RefSeq" id="WP_327609059.1">
    <property type="nucleotide sequence ID" value="NZ_JARZFX010000015.1"/>
</dbReference>
<feature type="domain" description="Mechanosensitive ion channel transmembrane helices 2/3" evidence="10">
    <location>
        <begin position="144"/>
        <end position="185"/>
    </location>
</feature>
<proteinExistence type="inferred from homology"/>
<keyword evidence="4 7" id="KW-0812">Transmembrane</keyword>
<dbReference type="InterPro" id="IPR006685">
    <property type="entry name" value="MscS_channel_2nd"/>
</dbReference>
<evidence type="ECO:0000256" key="6">
    <source>
        <dbReference type="ARBA" id="ARBA00023136"/>
    </source>
</evidence>
<dbReference type="InterPro" id="IPR011066">
    <property type="entry name" value="MscS_channel_C_sf"/>
</dbReference>
<comment type="similarity">
    <text evidence="2">Belongs to the MscS (TC 1.A.23) family.</text>
</comment>
<dbReference type="Pfam" id="PF21082">
    <property type="entry name" value="MS_channel_3rd"/>
    <property type="match status" value="1"/>
</dbReference>
<dbReference type="Pfam" id="PF00924">
    <property type="entry name" value="MS_channel_2nd"/>
    <property type="match status" value="1"/>
</dbReference>
<keyword evidence="6 7" id="KW-0472">Membrane</keyword>
<dbReference type="InterPro" id="IPR023408">
    <property type="entry name" value="MscS_beta-dom_sf"/>
</dbReference>
<evidence type="ECO:0000259" key="9">
    <source>
        <dbReference type="Pfam" id="PF21082"/>
    </source>
</evidence>
<dbReference type="SUPFAM" id="SSF82861">
    <property type="entry name" value="Mechanosensitive channel protein MscS (YggB), transmembrane region"/>
    <property type="match status" value="1"/>
</dbReference>
<dbReference type="SUPFAM" id="SSF50182">
    <property type="entry name" value="Sm-like ribonucleoproteins"/>
    <property type="match status" value="1"/>
</dbReference>
<accession>A0ABU6KM07</accession>
<keyword evidence="3" id="KW-1003">Cell membrane</keyword>
<dbReference type="PANTHER" id="PTHR43634:SF2">
    <property type="entry name" value="LOW CONDUCTANCE MECHANOSENSITIVE CHANNEL YNAI"/>
    <property type="match status" value="1"/>
</dbReference>
<evidence type="ECO:0000256" key="5">
    <source>
        <dbReference type="ARBA" id="ARBA00022989"/>
    </source>
</evidence>
<feature type="transmembrane region" description="Helical" evidence="7">
    <location>
        <begin position="95"/>
        <end position="116"/>
    </location>
</feature>
<dbReference type="Pfam" id="PF21088">
    <property type="entry name" value="MS_channel_1st"/>
    <property type="match status" value="1"/>
</dbReference>